<gene>
    <name evidence="7" type="ORF">D623_10015594</name>
</gene>
<accession>S7PCP9</accession>
<dbReference type="GO" id="GO:0033700">
    <property type="term" value="P:phospholipid efflux"/>
    <property type="evidence" value="ECO:0007669"/>
    <property type="project" value="TreeGrafter"/>
</dbReference>
<dbReference type="PANTHER" id="PTHR19229">
    <property type="entry name" value="ATP-BINDING CASSETTE TRANSPORTER SUBFAMILY A ABCA"/>
    <property type="match status" value="1"/>
</dbReference>
<evidence type="ECO:0000256" key="2">
    <source>
        <dbReference type="ARBA" id="ARBA00022692"/>
    </source>
</evidence>
<feature type="domain" description="ABC-2 type transporter transmembrane" evidence="6">
    <location>
        <begin position="486"/>
        <end position="686"/>
    </location>
</feature>
<feature type="transmembrane region" description="Helical" evidence="5">
    <location>
        <begin position="623"/>
        <end position="643"/>
    </location>
</feature>
<evidence type="ECO:0000313" key="8">
    <source>
        <dbReference type="Proteomes" id="UP000052978"/>
    </source>
</evidence>
<dbReference type="Pfam" id="PF12698">
    <property type="entry name" value="ABC2_membrane_3"/>
    <property type="match status" value="1"/>
</dbReference>
<keyword evidence="4 5" id="KW-0472">Membrane</keyword>
<reference evidence="7 8" key="1">
    <citation type="journal article" date="2013" name="Nat. Commun.">
        <title>Genome analysis reveals insights into physiology and longevity of the Brandt's bat Myotis brandtii.</title>
        <authorList>
            <person name="Seim I."/>
            <person name="Fang X."/>
            <person name="Xiong Z."/>
            <person name="Lobanov A.V."/>
            <person name="Huang Z."/>
            <person name="Ma S."/>
            <person name="Feng Y."/>
            <person name="Turanov A.A."/>
            <person name="Zhu Y."/>
            <person name="Lenz T.L."/>
            <person name="Gerashchenko M.V."/>
            <person name="Fan D."/>
            <person name="Hee Yim S."/>
            <person name="Yao X."/>
            <person name="Jordan D."/>
            <person name="Xiong Y."/>
            <person name="Ma Y."/>
            <person name="Lyapunov A.N."/>
            <person name="Chen G."/>
            <person name="Kulakova O.I."/>
            <person name="Sun Y."/>
            <person name="Lee S.G."/>
            <person name="Bronson R.T."/>
            <person name="Moskalev A.A."/>
            <person name="Sunyaev S.R."/>
            <person name="Zhang G."/>
            <person name="Krogh A."/>
            <person name="Wang J."/>
            <person name="Gladyshev V.N."/>
        </authorList>
    </citation>
    <scope>NUCLEOTIDE SEQUENCE [LARGE SCALE GENOMIC DNA]</scope>
</reference>
<feature type="transmembrane region" description="Helical" evidence="5">
    <location>
        <begin position="562"/>
        <end position="585"/>
    </location>
</feature>
<protein>
    <submittedName>
        <fullName evidence="7">ATP-binding cassette sub-family A member 7</fullName>
    </submittedName>
</protein>
<dbReference type="EMBL" id="KE162397">
    <property type="protein sequence ID" value="EPQ08063.1"/>
    <property type="molecule type" value="Genomic_DNA"/>
</dbReference>
<evidence type="ECO:0000256" key="3">
    <source>
        <dbReference type="ARBA" id="ARBA00022989"/>
    </source>
</evidence>
<feature type="transmembrane region" description="Helical" evidence="5">
    <location>
        <begin position="663"/>
        <end position="687"/>
    </location>
</feature>
<dbReference type="GO" id="GO:0005524">
    <property type="term" value="F:ATP binding"/>
    <property type="evidence" value="ECO:0007669"/>
    <property type="project" value="UniProtKB-KW"/>
</dbReference>
<organism evidence="7 8">
    <name type="scientific">Myotis brandtii</name>
    <name type="common">Brandt's bat</name>
    <dbReference type="NCBI Taxonomy" id="109478"/>
    <lineage>
        <taxon>Eukaryota</taxon>
        <taxon>Metazoa</taxon>
        <taxon>Chordata</taxon>
        <taxon>Craniata</taxon>
        <taxon>Vertebrata</taxon>
        <taxon>Euteleostomi</taxon>
        <taxon>Mammalia</taxon>
        <taxon>Eutheria</taxon>
        <taxon>Laurasiatheria</taxon>
        <taxon>Chiroptera</taxon>
        <taxon>Yangochiroptera</taxon>
        <taxon>Vespertilionidae</taxon>
        <taxon>Myotis</taxon>
    </lineage>
</organism>
<feature type="transmembrane region" description="Helical" evidence="5">
    <location>
        <begin position="526"/>
        <end position="550"/>
    </location>
</feature>
<feature type="transmembrane region" description="Helical" evidence="5">
    <location>
        <begin position="485"/>
        <end position="506"/>
    </location>
</feature>
<name>S7PCP9_MYOBR</name>
<keyword evidence="8" id="KW-1185">Reference proteome</keyword>
<dbReference type="GO" id="GO:0033344">
    <property type="term" value="P:cholesterol efflux"/>
    <property type="evidence" value="ECO:0007669"/>
    <property type="project" value="TreeGrafter"/>
</dbReference>
<dbReference type="AlphaFoldDB" id="S7PCP9"/>
<evidence type="ECO:0000313" key="7">
    <source>
        <dbReference type="EMBL" id="EPQ08063.1"/>
    </source>
</evidence>
<comment type="subcellular location">
    <subcellularLocation>
        <location evidence="1">Membrane</location>
        <topology evidence="1">Multi-pass membrane protein</topology>
    </subcellularLocation>
</comment>
<dbReference type="Proteomes" id="UP000052978">
    <property type="component" value="Unassembled WGS sequence"/>
</dbReference>
<dbReference type="GO" id="GO:0090554">
    <property type="term" value="F:phosphatidylcholine floppase activity"/>
    <property type="evidence" value="ECO:0007669"/>
    <property type="project" value="TreeGrafter"/>
</dbReference>
<dbReference type="InterPro" id="IPR026082">
    <property type="entry name" value="ABCA"/>
</dbReference>
<feature type="transmembrane region" description="Helical" evidence="5">
    <location>
        <begin position="591"/>
        <end position="611"/>
    </location>
</feature>
<proteinExistence type="predicted"/>
<evidence type="ECO:0000256" key="4">
    <source>
        <dbReference type="ARBA" id="ARBA00023136"/>
    </source>
</evidence>
<evidence type="ECO:0000256" key="5">
    <source>
        <dbReference type="SAM" id="Phobius"/>
    </source>
</evidence>
<dbReference type="GO" id="GO:0034188">
    <property type="term" value="F:apolipoprotein A-I receptor activity"/>
    <property type="evidence" value="ECO:0007669"/>
    <property type="project" value="TreeGrafter"/>
</dbReference>
<dbReference type="GO" id="GO:0090556">
    <property type="term" value="F:phosphatidylserine floppase activity"/>
    <property type="evidence" value="ECO:0007669"/>
    <property type="project" value="TreeGrafter"/>
</dbReference>
<dbReference type="GO" id="GO:0016020">
    <property type="term" value="C:membrane"/>
    <property type="evidence" value="ECO:0007669"/>
    <property type="project" value="UniProtKB-SubCell"/>
</dbReference>
<keyword evidence="3 5" id="KW-1133">Transmembrane helix</keyword>
<keyword evidence="7" id="KW-0067">ATP-binding</keyword>
<dbReference type="InterPro" id="IPR013525">
    <property type="entry name" value="ABC2_TM"/>
</dbReference>
<evidence type="ECO:0000256" key="1">
    <source>
        <dbReference type="ARBA" id="ARBA00004141"/>
    </source>
</evidence>
<dbReference type="PANTHER" id="PTHR19229:SF49">
    <property type="entry name" value="PHOSPHOLIPID-TRANSPORTING ATPASE ABCA7"/>
    <property type="match status" value="1"/>
</dbReference>
<keyword evidence="7" id="KW-0547">Nucleotide-binding</keyword>
<sequence length="697" mass="76987">MAFWTQLMLLLWKNFLYRKRQPIQLLVELLWPLFLFLILVAVRSSHPPLEQHECHFPSKPLPSAGTVPWLQGLICNLNNTCFPRHTPSEEPGVLDNFNDSLVSRLLADVRAMLGSPGAHRMLASLGKLIPKLRTALGASGRPGSSVWPQSSDQLQERPSLATELLGTLLRGESLRSLLDQAQESVGSVVEAAEDLAQQLLVLPSLAELQALLRRPRQTDGPLEAVLEALCGHKGPRVPRGPSLNRYEASDPEEVVMQEPALPDHGLSPACAEMMGILDMQLLWKRLKPLVLGKLLFAPDTPFTRQLMAQVNRTFQELTVLKDLQEVWGVLGPQLFNFLNDSANIAMLQRLLQIQNEGKKQPGPRGLHQAEALQAFLDPSSGGYSWKEAYADVELLVGILGRAMECVSLDKLEAAPSEAALVERAVELLAEHRFWAGVVFLGPKDSRDEEQLRGPGHVLIKIRMDIDNVAKTDKIRDRFLRVLSRSLPLFLTLAWIYSVSLTVKALVREKETRLRYTMHAMGLSRAVLWLGWFLSCLGPFLLSTALLVMVLKLGDILPYSHPVVLFLFLATFAVATVVQSFLLSVFFSQANLAAACGGLIYFVLYLPYVLCVAWRDQLSAGGRVAMSILSPVAFGFGCESLALLEEQGEGAQWHNMGTGPAADVFSLAQVSGLLLLDAVLYGLTTWYLETVCPGGLYE</sequence>
<dbReference type="GO" id="GO:0140359">
    <property type="term" value="F:ABC-type transporter activity"/>
    <property type="evidence" value="ECO:0007669"/>
    <property type="project" value="InterPro"/>
</dbReference>
<evidence type="ECO:0000259" key="6">
    <source>
        <dbReference type="Pfam" id="PF12698"/>
    </source>
</evidence>
<keyword evidence="2 5" id="KW-0812">Transmembrane</keyword>